<proteinExistence type="predicted"/>
<organism evidence="1 2">
    <name type="scientific">Panicum virgatum</name>
    <name type="common">Blackwell switchgrass</name>
    <dbReference type="NCBI Taxonomy" id="38727"/>
    <lineage>
        <taxon>Eukaryota</taxon>
        <taxon>Viridiplantae</taxon>
        <taxon>Streptophyta</taxon>
        <taxon>Embryophyta</taxon>
        <taxon>Tracheophyta</taxon>
        <taxon>Spermatophyta</taxon>
        <taxon>Magnoliopsida</taxon>
        <taxon>Liliopsida</taxon>
        <taxon>Poales</taxon>
        <taxon>Poaceae</taxon>
        <taxon>PACMAD clade</taxon>
        <taxon>Panicoideae</taxon>
        <taxon>Panicodae</taxon>
        <taxon>Paniceae</taxon>
        <taxon>Panicinae</taxon>
        <taxon>Panicum</taxon>
        <taxon>Panicum sect. Hiantes</taxon>
    </lineage>
</organism>
<dbReference type="AlphaFoldDB" id="A0A8T0S8Z4"/>
<accession>A0A8T0S8Z4</accession>
<keyword evidence="2" id="KW-1185">Reference proteome</keyword>
<evidence type="ECO:0000313" key="1">
    <source>
        <dbReference type="EMBL" id="KAG2595622.1"/>
    </source>
</evidence>
<reference evidence="1" key="1">
    <citation type="submission" date="2020-05" db="EMBL/GenBank/DDBJ databases">
        <title>WGS assembly of Panicum virgatum.</title>
        <authorList>
            <person name="Lovell J.T."/>
            <person name="Jenkins J."/>
            <person name="Shu S."/>
            <person name="Juenger T.E."/>
            <person name="Schmutz J."/>
        </authorList>
    </citation>
    <scope>NUCLEOTIDE SEQUENCE</scope>
    <source>
        <strain evidence="1">AP13</strain>
    </source>
</reference>
<comment type="caution">
    <text evidence="1">The sequence shown here is derived from an EMBL/GenBank/DDBJ whole genome shotgun (WGS) entry which is preliminary data.</text>
</comment>
<gene>
    <name evidence="1" type="ORF">PVAP13_5KG087100</name>
</gene>
<name>A0A8T0S8Z4_PANVG</name>
<protein>
    <submittedName>
        <fullName evidence="1">Uncharacterized protein</fullName>
    </submittedName>
</protein>
<evidence type="ECO:0000313" key="2">
    <source>
        <dbReference type="Proteomes" id="UP000823388"/>
    </source>
</evidence>
<sequence>MFSSQPMLSGITPDMEVFSIPSDCRPTKLPMLDGIDPEIPLSPRPRNRRVVDRFAIELGSFPLKELYSRSKYPSWLQFASAVMNSHPSLSSASSLLLNKFRVTRPFSLPKVAGTRPLKLFRTSSRFLRAERLESEPGIVPWN</sequence>
<dbReference type="Proteomes" id="UP000823388">
    <property type="component" value="Chromosome 5K"/>
</dbReference>
<dbReference type="EMBL" id="CM029045">
    <property type="protein sequence ID" value="KAG2595622.1"/>
    <property type="molecule type" value="Genomic_DNA"/>
</dbReference>